<feature type="compositionally biased region" description="Low complexity" evidence="1">
    <location>
        <begin position="181"/>
        <end position="193"/>
    </location>
</feature>
<evidence type="ECO:0000256" key="1">
    <source>
        <dbReference type="SAM" id="MobiDB-lite"/>
    </source>
</evidence>
<sequence>MSTVVCHTQHESLPAFKQPGRYHWPSSSSERTSRHPILRVMTIESTLPDVHHADHMSPRTGPSAASTSRAGPSDAPDVIRESSRRPTNTHSATHPIPSGSSPGAIHGHTRAKSTVEHIENASASLDYRATRRARAASSATLGRQPRLPSMLASLLTHKRAPVQPRTAAHDPDLVGSFTPTSSPRPRLQSLLSGLGTGPSDSISFIGASPSQPPSPSSHFATAPRNLGRARHQSEGPRVRARVSVGAPVDAPASPTLPSICRTPSSYSGSEYFTPTTAPSSAGPATPVHTATTLPLPGAGAGAGRKSGDCLTLHPVLEDLERSSMFRVRTACATCGIRGSNFPTCPKCGEMWCSRVCRLQKSDGKRHICAKKS</sequence>
<organism evidence="2 3">
    <name type="scientific">Lentinus brumalis</name>
    <dbReference type="NCBI Taxonomy" id="2498619"/>
    <lineage>
        <taxon>Eukaryota</taxon>
        <taxon>Fungi</taxon>
        <taxon>Dikarya</taxon>
        <taxon>Basidiomycota</taxon>
        <taxon>Agaricomycotina</taxon>
        <taxon>Agaricomycetes</taxon>
        <taxon>Polyporales</taxon>
        <taxon>Polyporaceae</taxon>
        <taxon>Lentinus</taxon>
    </lineage>
</organism>
<proteinExistence type="predicted"/>
<dbReference type="OrthoDB" id="2526979at2759"/>
<dbReference type="Proteomes" id="UP000256964">
    <property type="component" value="Unassembled WGS sequence"/>
</dbReference>
<evidence type="ECO:0000313" key="2">
    <source>
        <dbReference type="EMBL" id="RDX53311.1"/>
    </source>
</evidence>
<feature type="region of interest" description="Disordered" evidence="1">
    <location>
        <begin position="162"/>
        <end position="222"/>
    </location>
</feature>
<protein>
    <submittedName>
        <fullName evidence="2">Uncharacterized protein</fullName>
    </submittedName>
</protein>
<reference evidence="2 3" key="1">
    <citation type="journal article" date="2018" name="Biotechnol. Biofuels">
        <title>Integrative visual omics of the white-rot fungus Polyporus brumalis exposes the biotechnological potential of its oxidative enzymes for delignifying raw plant biomass.</title>
        <authorList>
            <person name="Miyauchi S."/>
            <person name="Rancon A."/>
            <person name="Drula E."/>
            <person name="Hage H."/>
            <person name="Chaduli D."/>
            <person name="Favel A."/>
            <person name="Grisel S."/>
            <person name="Henrissat B."/>
            <person name="Herpoel-Gimbert I."/>
            <person name="Ruiz-Duenas F.J."/>
            <person name="Chevret D."/>
            <person name="Hainaut M."/>
            <person name="Lin J."/>
            <person name="Wang M."/>
            <person name="Pangilinan J."/>
            <person name="Lipzen A."/>
            <person name="Lesage-Meessen L."/>
            <person name="Navarro D."/>
            <person name="Riley R."/>
            <person name="Grigoriev I.V."/>
            <person name="Zhou S."/>
            <person name="Raouche S."/>
            <person name="Rosso M.N."/>
        </authorList>
    </citation>
    <scope>NUCLEOTIDE SEQUENCE [LARGE SCALE GENOMIC DNA]</scope>
    <source>
        <strain evidence="2 3">BRFM 1820</strain>
    </source>
</reference>
<keyword evidence="3" id="KW-1185">Reference proteome</keyword>
<dbReference type="EMBL" id="KZ857387">
    <property type="protein sequence ID" value="RDX53311.1"/>
    <property type="molecule type" value="Genomic_DNA"/>
</dbReference>
<name>A0A371DLA2_9APHY</name>
<dbReference type="STRING" id="139420.A0A371DLA2"/>
<feature type="region of interest" description="Disordered" evidence="1">
    <location>
        <begin position="17"/>
        <end position="36"/>
    </location>
</feature>
<feature type="region of interest" description="Disordered" evidence="1">
    <location>
        <begin position="50"/>
        <end position="111"/>
    </location>
</feature>
<gene>
    <name evidence="2" type="ORF">OH76DRAFT_1399204</name>
</gene>
<evidence type="ECO:0000313" key="3">
    <source>
        <dbReference type="Proteomes" id="UP000256964"/>
    </source>
</evidence>
<dbReference type="AlphaFoldDB" id="A0A371DLA2"/>
<accession>A0A371DLA2</accession>